<keyword evidence="5" id="KW-0378">Hydrolase</keyword>
<evidence type="ECO:0000313" key="6">
    <source>
        <dbReference type="Proteomes" id="UP001224674"/>
    </source>
</evidence>
<dbReference type="PIRSF" id="PIRSF000915">
    <property type="entry name" value="PGP-type_phosphatase"/>
    <property type="match status" value="1"/>
</dbReference>
<evidence type="ECO:0000256" key="4">
    <source>
        <dbReference type="PIRSR" id="PIRSR000915-3"/>
    </source>
</evidence>
<dbReference type="NCBIfam" id="TIGR01549">
    <property type="entry name" value="HAD-SF-IA-v1"/>
    <property type="match status" value="1"/>
</dbReference>
<gene>
    <name evidence="5" type="ORF">QDX21_04240</name>
</gene>
<name>A0AAJ6AJT4_9MICC</name>
<proteinExistence type="inferred from homology"/>
<dbReference type="PANTHER" id="PTHR19288">
    <property type="entry name" value="4-NITROPHENYLPHOSPHATASE-RELATED"/>
    <property type="match status" value="1"/>
</dbReference>
<protein>
    <submittedName>
        <fullName evidence="5">HAD-IIA family hydrolase</fullName>
    </submittedName>
</protein>
<keyword evidence="4" id="KW-0460">Magnesium</keyword>
<dbReference type="NCBIfam" id="TIGR01460">
    <property type="entry name" value="HAD-SF-IIA"/>
    <property type="match status" value="1"/>
</dbReference>
<evidence type="ECO:0000256" key="2">
    <source>
        <dbReference type="PIRSR" id="PIRSR000915-1"/>
    </source>
</evidence>
<dbReference type="GO" id="GO:0005737">
    <property type="term" value="C:cytoplasm"/>
    <property type="evidence" value="ECO:0007669"/>
    <property type="project" value="TreeGrafter"/>
</dbReference>
<feature type="binding site" evidence="4">
    <location>
        <position position="13"/>
    </location>
    <ligand>
        <name>Mg(2+)</name>
        <dbReference type="ChEBI" id="CHEBI:18420"/>
    </ligand>
</feature>
<comment type="cofactor">
    <cofactor evidence="4">
        <name>Mg(2+)</name>
        <dbReference type="ChEBI" id="CHEBI:18420"/>
    </cofactor>
    <text evidence="4">Divalent metal ions. Mg(2+) is the most effective.</text>
</comment>
<dbReference type="Pfam" id="PF13242">
    <property type="entry name" value="Hydrolase_like"/>
    <property type="match status" value="1"/>
</dbReference>
<dbReference type="AlphaFoldDB" id="A0AAJ6AJT4"/>
<evidence type="ECO:0000256" key="1">
    <source>
        <dbReference type="PIRNR" id="PIRNR000915"/>
    </source>
</evidence>
<dbReference type="Pfam" id="PF13344">
    <property type="entry name" value="Hydrolase_6"/>
    <property type="match status" value="1"/>
</dbReference>
<keyword evidence="6" id="KW-1185">Reference proteome</keyword>
<dbReference type="SUPFAM" id="SSF56784">
    <property type="entry name" value="HAD-like"/>
    <property type="match status" value="1"/>
</dbReference>
<dbReference type="EMBL" id="CP122566">
    <property type="protein sequence ID" value="WGH94012.1"/>
    <property type="molecule type" value="Genomic_DNA"/>
</dbReference>
<dbReference type="RefSeq" id="WP_279675229.1">
    <property type="nucleotide sequence ID" value="NZ_CP122566.1"/>
</dbReference>
<dbReference type="InterPro" id="IPR006357">
    <property type="entry name" value="HAD-SF_hydro_IIA"/>
</dbReference>
<feature type="binding site" evidence="4">
    <location>
        <position position="15"/>
    </location>
    <ligand>
        <name>Mg(2+)</name>
        <dbReference type="ChEBI" id="CHEBI:18420"/>
    </ligand>
</feature>
<keyword evidence="4" id="KW-0479">Metal-binding</keyword>
<dbReference type="InterPro" id="IPR036412">
    <property type="entry name" value="HAD-like_sf"/>
</dbReference>
<feature type="active site" description="Proton donor" evidence="2">
    <location>
        <position position="15"/>
    </location>
</feature>
<dbReference type="Proteomes" id="UP001224674">
    <property type="component" value="Chromosome"/>
</dbReference>
<sequence>MKLRDGHDGLLCDLDGVVYAGDQLISGAEILNDLIDHGVAVGFVTNNASKSTEAVVAKLQKLGVHAAPAHVYSSAQAGVEILRAEQQPGATVLVVGSDSLRQAVAQAGFQVVDHASQQPEAVIQGFDPGIGWKNLAEASFAIHRGAFWVATNLDLTIPQEQGIAPGNGSLIGAVTQAVGRGPDVVAGKPEPQLFQLAAQAQGMNRPLMVGDRLDTDIKGAHAAGFTAALVTTGIHQPADVAGRDRTEQPDVIIDHLGQLVEGAHE</sequence>
<accession>A0AAJ6AJT4</accession>
<dbReference type="InterPro" id="IPR006439">
    <property type="entry name" value="HAD-SF_hydro_IA"/>
</dbReference>
<feature type="binding site" evidence="4">
    <location>
        <position position="211"/>
    </location>
    <ligand>
        <name>Mg(2+)</name>
        <dbReference type="ChEBI" id="CHEBI:18420"/>
    </ligand>
</feature>
<feature type="binding site" evidence="3">
    <location>
        <position position="188"/>
    </location>
    <ligand>
        <name>substrate</name>
    </ligand>
</feature>
<reference evidence="5 6" key="1">
    <citation type="submission" date="2023-03" db="EMBL/GenBank/DDBJ databases">
        <title>Complete genome sequences of several Auritidibacter ignavus strains isolated from ear infections.</title>
        <authorList>
            <person name="Baehr T."/>
            <person name="Baumhoegger A.M."/>
        </authorList>
    </citation>
    <scope>NUCLEOTIDE SEQUENCE [LARGE SCALE GENOMIC DNA]</scope>
    <source>
        <strain evidence="5 6">BABAE-6</strain>
    </source>
</reference>
<dbReference type="PANTHER" id="PTHR19288:SF95">
    <property type="entry name" value="D-GLYCEROL 3-PHOSPHATE PHOSPHATASE"/>
    <property type="match status" value="1"/>
</dbReference>
<dbReference type="GO" id="GO:0016791">
    <property type="term" value="F:phosphatase activity"/>
    <property type="evidence" value="ECO:0007669"/>
    <property type="project" value="TreeGrafter"/>
</dbReference>
<comment type="similarity">
    <text evidence="1">Belongs to the HAD-like hydrolase superfamily.</text>
</comment>
<feature type="active site" description="Nucleophile" evidence="2">
    <location>
        <position position="13"/>
    </location>
</feature>
<organism evidence="5 6">
    <name type="scientific">Auritidibacter ignavus</name>
    <dbReference type="NCBI Taxonomy" id="678932"/>
    <lineage>
        <taxon>Bacteria</taxon>
        <taxon>Bacillati</taxon>
        <taxon>Actinomycetota</taxon>
        <taxon>Actinomycetes</taxon>
        <taxon>Micrococcales</taxon>
        <taxon>Micrococcaceae</taxon>
        <taxon>Auritidibacter</taxon>
    </lineage>
</organism>
<evidence type="ECO:0000256" key="3">
    <source>
        <dbReference type="PIRSR" id="PIRSR000915-2"/>
    </source>
</evidence>
<dbReference type="InterPro" id="IPR023214">
    <property type="entry name" value="HAD_sf"/>
</dbReference>
<dbReference type="GO" id="GO:0046872">
    <property type="term" value="F:metal ion binding"/>
    <property type="evidence" value="ECO:0007669"/>
    <property type="project" value="UniProtKB-KW"/>
</dbReference>
<evidence type="ECO:0000313" key="5">
    <source>
        <dbReference type="EMBL" id="WGH94012.1"/>
    </source>
</evidence>
<dbReference type="Gene3D" id="3.40.50.1000">
    <property type="entry name" value="HAD superfamily/HAD-like"/>
    <property type="match status" value="2"/>
</dbReference>